<dbReference type="InterPro" id="IPR018701">
    <property type="entry name" value="DUF2206_membrane"/>
</dbReference>
<feature type="transmembrane region" description="Helical" evidence="2">
    <location>
        <begin position="518"/>
        <end position="536"/>
    </location>
</feature>
<comment type="caution">
    <text evidence="3">The sequence shown here is derived from an EMBL/GenBank/DDBJ whole genome shotgun (WGS) entry which is preliminary data.</text>
</comment>
<dbReference type="OrthoDB" id="275834at2157"/>
<dbReference type="Proteomes" id="UP000289691">
    <property type="component" value="Unassembled WGS sequence"/>
</dbReference>
<name>A0A498KWH4_9EURY</name>
<keyword evidence="2" id="KW-1133">Transmembrane helix</keyword>
<gene>
    <name evidence="3" type="ORF">EAF64_17525</name>
</gene>
<dbReference type="RefSeq" id="WP_129070280.1">
    <property type="nucleotide sequence ID" value="NZ_RDFA01000007.1"/>
</dbReference>
<organism evidence="3 4">
    <name type="scientific">Halorientalis pallida</name>
    <dbReference type="NCBI Taxonomy" id="2479928"/>
    <lineage>
        <taxon>Archaea</taxon>
        <taxon>Methanobacteriati</taxon>
        <taxon>Methanobacteriota</taxon>
        <taxon>Stenosarchaea group</taxon>
        <taxon>Halobacteria</taxon>
        <taxon>Halobacteriales</taxon>
        <taxon>Haloarculaceae</taxon>
        <taxon>Halorientalis</taxon>
    </lineage>
</organism>
<feature type="transmembrane region" description="Helical" evidence="2">
    <location>
        <begin position="168"/>
        <end position="187"/>
    </location>
</feature>
<sequence>MLPETVRIGRRQVLAAAAGLQALVFLTVFCEVATGVDLWMARPLFAVVYLTIVPGLLIVTLLGLDYELATVTGYVVGTSLITTMIVGGVISLLFPGLGVTEPLRPVPLSLSLGSVVAALWVSVYRAESEFSIDVPIGALVNPLPLGLLLIPFGSVLGTAYQTGGGSNIPLMTTLIVVAVTPLVLLTWTSSRRWYGLAVWMLAIALVYNDGLWPFSGGHQLISITIEQGRWIPNYQGGGIELGSLLPNGVLYPAYALLGDIPMGVQWDLVNPFIVALLPVWLFAMFRWRTNAQKALIGACLFMFSFPFYTLYPGGGRVATPVFFLALTGLAASDDLMAEEYRQPLSLVFAAGISVSHYGTSWVVMVAFIISAMLLLATRVADRLWPGRNQSRPDAEKTMSDGGVRSSLSGQSRVDRGRLLQWPFIVFYSAFTLAWYLYTGLGGKFKTLPNHIANGIAKITSGSTASGDAARSLTKDYGSISIAWSRQLYLLFGVLMALGILILAWKRVIRNKKVVSDEFLALGGGFFTILAIAFLPFSSGFNTARVMMIVFAFSALFMTFGAGAILNGLSQGVSAFKDRLPVSADWAEVASVNLQSVISAGRVAVSGLGILLAVFLLLNTGVVAELVTKDYAPTNPVSTERLLNSEDPIERSQAGACTDCKVQMHVWILENKAPSRPIYGDFLLNAQIDYWRGPITRQLDKVPTKVYNDIWEIRNGTKNTSYIAIRPYNMDTGGVLVKGKYDWRQLDMNGLTKTTNRIYVSGDSRIYMSK</sequence>
<feature type="transmembrane region" description="Helical" evidence="2">
    <location>
        <begin position="548"/>
        <end position="568"/>
    </location>
</feature>
<feature type="transmembrane region" description="Helical" evidence="2">
    <location>
        <begin position="418"/>
        <end position="437"/>
    </location>
</feature>
<feature type="region of interest" description="Disordered" evidence="1">
    <location>
        <begin position="387"/>
        <end position="409"/>
    </location>
</feature>
<keyword evidence="2" id="KW-0812">Transmembrane</keyword>
<dbReference type="Pfam" id="PF09971">
    <property type="entry name" value="DUF2206"/>
    <property type="match status" value="1"/>
</dbReference>
<protein>
    <submittedName>
        <fullName evidence="3">DUF2206 domain-containing protein</fullName>
    </submittedName>
</protein>
<feature type="transmembrane region" description="Helical" evidence="2">
    <location>
        <begin position="361"/>
        <end position="380"/>
    </location>
</feature>
<evidence type="ECO:0000256" key="1">
    <source>
        <dbReference type="SAM" id="MobiDB-lite"/>
    </source>
</evidence>
<reference evidence="3 4" key="1">
    <citation type="submission" date="2019-01" db="EMBL/GenBank/DDBJ databases">
        <title>Halorientalis sp. F13-25 a new haloarchaeum isolated from hypersaline water.</title>
        <authorList>
            <person name="Ana D.-V."/>
            <person name="Cristina S.-P."/>
            <person name="Antonio V."/>
        </authorList>
    </citation>
    <scope>NUCLEOTIDE SEQUENCE [LARGE SCALE GENOMIC DNA]</scope>
    <source>
        <strain evidence="3 4">F13-25</strain>
    </source>
</reference>
<feature type="transmembrane region" description="Helical" evidence="2">
    <location>
        <begin position="136"/>
        <end position="156"/>
    </location>
</feature>
<dbReference type="EMBL" id="RDFA01000007">
    <property type="protein sequence ID" value="RXK46947.1"/>
    <property type="molecule type" value="Genomic_DNA"/>
</dbReference>
<evidence type="ECO:0000256" key="2">
    <source>
        <dbReference type="SAM" id="Phobius"/>
    </source>
</evidence>
<feature type="transmembrane region" description="Helical" evidence="2">
    <location>
        <begin position="106"/>
        <end position="124"/>
    </location>
</feature>
<keyword evidence="2" id="KW-0472">Membrane</keyword>
<feature type="transmembrane region" description="Helical" evidence="2">
    <location>
        <begin position="46"/>
        <end position="64"/>
    </location>
</feature>
<feature type="transmembrane region" description="Helical" evidence="2">
    <location>
        <begin position="602"/>
        <end position="623"/>
    </location>
</feature>
<feature type="transmembrane region" description="Helical" evidence="2">
    <location>
        <begin position="194"/>
        <end position="214"/>
    </location>
</feature>
<keyword evidence="4" id="KW-1185">Reference proteome</keyword>
<accession>A0A498KWH4</accession>
<dbReference type="AlphaFoldDB" id="A0A498KWH4"/>
<feature type="transmembrane region" description="Helical" evidence="2">
    <location>
        <begin position="487"/>
        <end position="506"/>
    </location>
</feature>
<evidence type="ECO:0000313" key="3">
    <source>
        <dbReference type="EMBL" id="RXK46947.1"/>
    </source>
</evidence>
<feature type="transmembrane region" description="Helical" evidence="2">
    <location>
        <begin position="294"/>
        <end position="311"/>
    </location>
</feature>
<evidence type="ECO:0000313" key="4">
    <source>
        <dbReference type="Proteomes" id="UP000289691"/>
    </source>
</evidence>
<feature type="transmembrane region" description="Helical" evidence="2">
    <location>
        <begin position="71"/>
        <end position="94"/>
    </location>
</feature>
<proteinExistence type="predicted"/>
<feature type="transmembrane region" description="Helical" evidence="2">
    <location>
        <begin position="268"/>
        <end position="287"/>
    </location>
</feature>